<proteinExistence type="predicted"/>
<evidence type="ECO:0000313" key="3">
    <source>
        <dbReference type="Proteomes" id="UP000217257"/>
    </source>
</evidence>
<gene>
    <name evidence="2" type="ORF">CYFUS_000201</name>
</gene>
<dbReference type="EMBL" id="CP022098">
    <property type="protein sequence ID" value="ATB34794.1"/>
    <property type="molecule type" value="Genomic_DNA"/>
</dbReference>
<accession>A0A250ISR6</accession>
<sequence>MSQTSARLLEVLSLLHASARTVSERAGRRPGQASGMLRPLFL</sequence>
<evidence type="ECO:0000256" key="1">
    <source>
        <dbReference type="SAM" id="MobiDB-lite"/>
    </source>
</evidence>
<name>A0A250ISR6_9BACT</name>
<dbReference type="AlphaFoldDB" id="A0A250ISR6"/>
<dbReference type="KEGG" id="cfus:CYFUS_000201"/>
<protein>
    <submittedName>
        <fullName evidence="2">Uncharacterized protein</fullName>
    </submittedName>
</protein>
<dbReference type="Proteomes" id="UP000217257">
    <property type="component" value="Chromosome"/>
</dbReference>
<reference evidence="2 3" key="1">
    <citation type="submission" date="2017-06" db="EMBL/GenBank/DDBJ databases">
        <title>Sequencing and comparative analysis of myxobacterial genomes.</title>
        <authorList>
            <person name="Rupp O."/>
            <person name="Goesmann A."/>
            <person name="Sogaard-Andersen L."/>
        </authorList>
    </citation>
    <scope>NUCLEOTIDE SEQUENCE [LARGE SCALE GENOMIC DNA]</scope>
    <source>
        <strain evidence="2 3">DSM 52655</strain>
    </source>
</reference>
<evidence type="ECO:0000313" key="2">
    <source>
        <dbReference type="EMBL" id="ATB34794.1"/>
    </source>
</evidence>
<feature type="region of interest" description="Disordered" evidence="1">
    <location>
        <begin position="23"/>
        <end position="42"/>
    </location>
</feature>
<organism evidence="2 3">
    <name type="scientific">Cystobacter fuscus</name>
    <dbReference type="NCBI Taxonomy" id="43"/>
    <lineage>
        <taxon>Bacteria</taxon>
        <taxon>Pseudomonadati</taxon>
        <taxon>Myxococcota</taxon>
        <taxon>Myxococcia</taxon>
        <taxon>Myxococcales</taxon>
        <taxon>Cystobacterineae</taxon>
        <taxon>Archangiaceae</taxon>
        <taxon>Cystobacter</taxon>
    </lineage>
</organism>